<evidence type="ECO:0000256" key="7">
    <source>
        <dbReference type="ARBA" id="ARBA00022840"/>
    </source>
</evidence>
<dbReference type="Proteomes" id="UP000234881">
    <property type="component" value="Unassembled WGS sequence"/>
</dbReference>
<dbReference type="SUPFAM" id="SSF52540">
    <property type="entry name" value="P-loop containing nucleoside triphosphate hydrolases"/>
    <property type="match status" value="1"/>
</dbReference>
<evidence type="ECO:0000256" key="6">
    <source>
        <dbReference type="ARBA" id="ARBA00022777"/>
    </source>
</evidence>
<dbReference type="EC" id="2.7.1.12" evidence="3 10"/>
<evidence type="ECO:0000256" key="8">
    <source>
        <dbReference type="ARBA" id="ARBA00023064"/>
    </source>
</evidence>
<dbReference type="NCBIfam" id="TIGR01313">
    <property type="entry name" value="therm_gnt_kin"/>
    <property type="match status" value="1"/>
</dbReference>
<evidence type="ECO:0000256" key="10">
    <source>
        <dbReference type="RuleBase" id="RU363066"/>
    </source>
</evidence>
<dbReference type="InterPro" id="IPR027417">
    <property type="entry name" value="P-loop_NTPase"/>
</dbReference>
<dbReference type="InterPro" id="IPR031322">
    <property type="entry name" value="Shikimate/glucono_kinase"/>
</dbReference>
<evidence type="ECO:0000256" key="2">
    <source>
        <dbReference type="ARBA" id="ARBA00008420"/>
    </source>
</evidence>
<dbReference type="GO" id="GO:0019521">
    <property type="term" value="P:D-gluconate metabolic process"/>
    <property type="evidence" value="ECO:0007669"/>
    <property type="project" value="UniProtKB-KW"/>
</dbReference>
<proteinExistence type="inferred from homology"/>
<dbReference type="EMBL" id="PKUQ01000052">
    <property type="protein sequence ID" value="PLW75316.1"/>
    <property type="molecule type" value="Genomic_DNA"/>
</dbReference>
<dbReference type="Gene3D" id="3.40.50.300">
    <property type="entry name" value="P-loop containing nucleotide triphosphate hydrolases"/>
    <property type="match status" value="1"/>
</dbReference>
<keyword evidence="7 10" id="KW-0067">ATP-binding</keyword>
<evidence type="ECO:0000256" key="4">
    <source>
        <dbReference type="ARBA" id="ARBA00022679"/>
    </source>
</evidence>
<keyword evidence="6 10" id="KW-0418">Kinase</keyword>
<dbReference type="GO" id="GO:0046316">
    <property type="term" value="F:gluconokinase activity"/>
    <property type="evidence" value="ECO:0007669"/>
    <property type="project" value="UniProtKB-EC"/>
</dbReference>
<protein>
    <recommendedName>
        <fullName evidence="3 10">Gluconokinase</fullName>
        <ecNumber evidence="3 10">2.7.1.12</ecNumber>
    </recommendedName>
</protein>
<evidence type="ECO:0000313" key="12">
    <source>
        <dbReference type="Proteomes" id="UP000234881"/>
    </source>
</evidence>
<keyword evidence="8" id="KW-0311">Gluconate utilization</keyword>
<dbReference type="InterPro" id="IPR006001">
    <property type="entry name" value="Therm_gnt_kin"/>
</dbReference>
<dbReference type="GO" id="GO:0005524">
    <property type="term" value="F:ATP binding"/>
    <property type="evidence" value="ECO:0007669"/>
    <property type="project" value="UniProtKB-KW"/>
</dbReference>
<dbReference type="OrthoDB" id="9795716at2"/>
<evidence type="ECO:0000256" key="5">
    <source>
        <dbReference type="ARBA" id="ARBA00022741"/>
    </source>
</evidence>
<name>A0A2N5XLA1_9HYPH</name>
<keyword evidence="5 10" id="KW-0547">Nucleotide-binding</keyword>
<sequence>MIGTIRLDNKKGTFGMIIVVMGISGTGKSTLGRQIAEHLGVPFVEGDDFHSPQNVSKMAAGQPLTNEDRQPWLASLASAMSDWASKNETRVVSCSALRKQYRDCFRSAASDLRFLFLDGSLDLVRQRMQQRDNHFMPAELVESQMETLEYPVDETDVIRLDVSRPTKELVDDAVSALQPSLS</sequence>
<reference evidence="11 12" key="1">
    <citation type="submission" date="2018-01" db="EMBL/GenBank/DDBJ databases">
        <title>The draft genome sequence of Cohaesibacter sp. H1304.</title>
        <authorList>
            <person name="Wang N.-N."/>
            <person name="Du Z.-J."/>
        </authorList>
    </citation>
    <scope>NUCLEOTIDE SEQUENCE [LARGE SCALE GENOMIC DNA]</scope>
    <source>
        <strain evidence="11 12">H1304</strain>
    </source>
</reference>
<organism evidence="11 12">
    <name type="scientific">Cohaesibacter celericrescens</name>
    <dbReference type="NCBI Taxonomy" id="2067669"/>
    <lineage>
        <taxon>Bacteria</taxon>
        <taxon>Pseudomonadati</taxon>
        <taxon>Pseudomonadota</taxon>
        <taxon>Alphaproteobacteria</taxon>
        <taxon>Hyphomicrobiales</taxon>
        <taxon>Cohaesibacteraceae</taxon>
    </lineage>
</organism>
<dbReference type="AlphaFoldDB" id="A0A2N5XLA1"/>
<keyword evidence="4 10" id="KW-0808">Transferase</keyword>
<gene>
    <name evidence="11" type="primary">idnK</name>
    <name evidence="11" type="ORF">C0081_19780</name>
</gene>
<comment type="catalytic activity">
    <reaction evidence="9 10">
        <text>D-gluconate + ATP = 6-phospho-D-gluconate + ADP + H(+)</text>
        <dbReference type="Rhea" id="RHEA:19433"/>
        <dbReference type="ChEBI" id="CHEBI:15378"/>
        <dbReference type="ChEBI" id="CHEBI:18391"/>
        <dbReference type="ChEBI" id="CHEBI:30616"/>
        <dbReference type="ChEBI" id="CHEBI:58759"/>
        <dbReference type="ChEBI" id="CHEBI:456216"/>
        <dbReference type="EC" id="2.7.1.12"/>
    </reaction>
</comment>
<dbReference type="CDD" id="cd02021">
    <property type="entry name" value="GntK"/>
    <property type="match status" value="1"/>
</dbReference>
<accession>A0A2N5XLA1</accession>
<comment type="similarity">
    <text evidence="2 10">Belongs to the gluconokinase GntK/GntV family.</text>
</comment>
<evidence type="ECO:0000313" key="11">
    <source>
        <dbReference type="EMBL" id="PLW75316.1"/>
    </source>
</evidence>
<keyword evidence="12" id="KW-1185">Reference proteome</keyword>
<evidence type="ECO:0000256" key="1">
    <source>
        <dbReference type="ARBA" id="ARBA00004761"/>
    </source>
</evidence>
<dbReference type="Pfam" id="PF01202">
    <property type="entry name" value="SKI"/>
    <property type="match status" value="1"/>
</dbReference>
<dbReference type="GO" id="GO:0005737">
    <property type="term" value="C:cytoplasm"/>
    <property type="evidence" value="ECO:0007669"/>
    <property type="project" value="TreeGrafter"/>
</dbReference>
<evidence type="ECO:0000256" key="3">
    <source>
        <dbReference type="ARBA" id="ARBA00012054"/>
    </source>
</evidence>
<comment type="pathway">
    <text evidence="1">Carbohydrate acid metabolism.</text>
</comment>
<comment type="caution">
    <text evidence="11">The sequence shown here is derived from an EMBL/GenBank/DDBJ whole genome shotgun (WGS) entry which is preliminary data.</text>
</comment>
<evidence type="ECO:0000256" key="9">
    <source>
        <dbReference type="ARBA" id="ARBA00048090"/>
    </source>
</evidence>
<dbReference type="PANTHER" id="PTHR43442:SF3">
    <property type="entry name" value="GLUCONOKINASE-RELATED"/>
    <property type="match status" value="1"/>
</dbReference>
<dbReference type="FunFam" id="3.40.50.300:FF:000522">
    <property type="entry name" value="Gluconokinase"/>
    <property type="match status" value="1"/>
</dbReference>
<dbReference type="PANTHER" id="PTHR43442">
    <property type="entry name" value="GLUCONOKINASE-RELATED"/>
    <property type="match status" value="1"/>
</dbReference>